<dbReference type="Pfam" id="PF01081">
    <property type="entry name" value="Aldolase"/>
    <property type="match status" value="1"/>
</dbReference>
<dbReference type="OrthoDB" id="7204076at2"/>
<dbReference type="RefSeq" id="WP_091428759.1">
    <property type="nucleotide sequence ID" value="NZ_FOJB01000001.1"/>
</dbReference>
<dbReference type="EMBL" id="FOJB01000001">
    <property type="protein sequence ID" value="SEW02789.1"/>
    <property type="molecule type" value="Genomic_DNA"/>
</dbReference>
<dbReference type="Proteomes" id="UP000199650">
    <property type="component" value="Unassembled WGS sequence"/>
</dbReference>
<dbReference type="PROSITE" id="PS00160">
    <property type="entry name" value="ALDOLASE_KDPG_KHG_2"/>
    <property type="match status" value="1"/>
</dbReference>
<gene>
    <name evidence="6" type="ORF">SAMN05444851_0961</name>
</gene>
<comment type="similarity">
    <text evidence="2">Belongs to the KHG/KDPG aldolase family.</text>
</comment>
<dbReference type="PANTHER" id="PTHR30246">
    <property type="entry name" value="2-KETO-3-DEOXY-6-PHOSPHOGLUCONATE ALDOLASE"/>
    <property type="match status" value="1"/>
</dbReference>
<keyword evidence="5" id="KW-0119">Carbohydrate metabolism</keyword>
<comment type="subunit">
    <text evidence="3">Homotrimer.</text>
</comment>
<dbReference type="CDD" id="cd00452">
    <property type="entry name" value="KDPG_aldolase"/>
    <property type="match status" value="1"/>
</dbReference>
<dbReference type="NCBIfam" id="NF006600">
    <property type="entry name" value="PRK09140.1"/>
    <property type="match status" value="1"/>
</dbReference>
<sequence length="201" mass="20753">MSREIIAILRGIQPDEAVAITDALIHAGITKIEVPLNSPNPFDSITRMIAHAGDRALIGAGTVLTVEAVDQLARLGAGMVVSPDANPDVISATKRHGMLSYPGVLTPTEAFAALRAGADGLKFFPAFKLGLDGFKALSAVLPQATRTYAVGGVGPADFVNWISAGITGFGLGSNIYQPGHTADEVAKAADQIVAAYDTATK</sequence>
<evidence type="ECO:0000313" key="6">
    <source>
        <dbReference type="EMBL" id="SEW02789.1"/>
    </source>
</evidence>
<organism evidence="6 7">
    <name type="scientific">Aliiroseovarius sediminilitoris</name>
    <dbReference type="NCBI Taxonomy" id="1173584"/>
    <lineage>
        <taxon>Bacteria</taxon>
        <taxon>Pseudomonadati</taxon>
        <taxon>Pseudomonadota</taxon>
        <taxon>Alphaproteobacteria</taxon>
        <taxon>Rhodobacterales</taxon>
        <taxon>Paracoccaceae</taxon>
        <taxon>Aliiroseovarius</taxon>
    </lineage>
</organism>
<protein>
    <submittedName>
        <fullName evidence="6">2-keto-3-deoxy-phosphogalactonate aldolase</fullName>
    </submittedName>
</protein>
<reference evidence="6 7" key="1">
    <citation type="submission" date="2016-10" db="EMBL/GenBank/DDBJ databases">
        <authorList>
            <person name="de Groot N.N."/>
        </authorList>
    </citation>
    <scope>NUCLEOTIDE SEQUENCE [LARGE SCALE GENOMIC DNA]</scope>
    <source>
        <strain evidence="6 7">DSM 29439</strain>
    </source>
</reference>
<keyword evidence="4" id="KW-0456">Lyase</keyword>
<dbReference type="STRING" id="1173584.SAMN05444851_0961"/>
<dbReference type="SUPFAM" id="SSF51569">
    <property type="entry name" value="Aldolase"/>
    <property type="match status" value="1"/>
</dbReference>
<dbReference type="InterPro" id="IPR000887">
    <property type="entry name" value="Aldlse_KDPG_KHG"/>
</dbReference>
<comment type="pathway">
    <text evidence="1">Carbohydrate acid metabolism.</text>
</comment>
<keyword evidence="7" id="KW-1185">Reference proteome</keyword>
<evidence type="ECO:0000256" key="4">
    <source>
        <dbReference type="ARBA" id="ARBA00023239"/>
    </source>
</evidence>
<name>A0A1I0NN58_9RHOB</name>
<evidence type="ECO:0000256" key="5">
    <source>
        <dbReference type="ARBA" id="ARBA00023277"/>
    </source>
</evidence>
<evidence type="ECO:0000256" key="1">
    <source>
        <dbReference type="ARBA" id="ARBA00004761"/>
    </source>
</evidence>
<evidence type="ECO:0000313" key="7">
    <source>
        <dbReference type="Proteomes" id="UP000199650"/>
    </source>
</evidence>
<evidence type="ECO:0000256" key="3">
    <source>
        <dbReference type="ARBA" id="ARBA00011233"/>
    </source>
</evidence>
<dbReference type="PANTHER" id="PTHR30246:SF1">
    <property type="entry name" value="2-DEHYDRO-3-DEOXY-6-PHOSPHOGALACTONATE ALDOLASE-RELATED"/>
    <property type="match status" value="1"/>
</dbReference>
<accession>A0A1I0NN58</accession>
<dbReference type="InterPro" id="IPR013785">
    <property type="entry name" value="Aldolase_TIM"/>
</dbReference>
<dbReference type="AlphaFoldDB" id="A0A1I0NN58"/>
<dbReference type="GO" id="GO:0016829">
    <property type="term" value="F:lyase activity"/>
    <property type="evidence" value="ECO:0007669"/>
    <property type="project" value="UniProtKB-KW"/>
</dbReference>
<evidence type="ECO:0000256" key="2">
    <source>
        <dbReference type="ARBA" id="ARBA00006906"/>
    </source>
</evidence>
<dbReference type="Gene3D" id="3.20.20.70">
    <property type="entry name" value="Aldolase class I"/>
    <property type="match status" value="1"/>
</dbReference>
<dbReference type="InterPro" id="IPR031338">
    <property type="entry name" value="KDPG/KHG_AS_2"/>
</dbReference>
<proteinExistence type="inferred from homology"/>